<protein>
    <recommendedName>
        <fullName evidence="4">Secreted protein</fullName>
    </recommendedName>
</protein>
<dbReference type="AlphaFoldDB" id="A0AAQ4DB54"/>
<evidence type="ECO:0000313" key="3">
    <source>
        <dbReference type="Proteomes" id="UP001321473"/>
    </source>
</evidence>
<keyword evidence="1" id="KW-0732">Signal</keyword>
<feature type="chain" id="PRO_5042863427" description="Secreted protein" evidence="1">
    <location>
        <begin position="22"/>
        <end position="134"/>
    </location>
</feature>
<evidence type="ECO:0000256" key="1">
    <source>
        <dbReference type="SAM" id="SignalP"/>
    </source>
</evidence>
<dbReference type="Proteomes" id="UP001321473">
    <property type="component" value="Unassembled WGS sequence"/>
</dbReference>
<accession>A0AAQ4DB54</accession>
<keyword evidence="3" id="KW-1185">Reference proteome</keyword>
<dbReference type="EMBL" id="JARKHS020032724">
    <property type="protein sequence ID" value="KAK8759694.1"/>
    <property type="molecule type" value="Genomic_DNA"/>
</dbReference>
<reference evidence="2 3" key="1">
    <citation type="journal article" date="2023" name="Arcadia Sci">
        <title>De novo assembly of a long-read Amblyomma americanum tick genome.</title>
        <authorList>
            <person name="Chou S."/>
            <person name="Poskanzer K.E."/>
            <person name="Rollins M."/>
            <person name="Thuy-Boun P.S."/>
        </authorList>
    </citation>
    <scope>NUCLEOTIDE SEQUENCE [LARGE SCALE GENOMIC DNA]</scope>
    <source>
        <strain evidence="2">F_SG_1</strain>
        <tissue evidence="2">Salivary glands</tissue>
    </source>
</reference>
<comment type="caution">
    <text evidence="2">The sequence shown here is derived from an EMBL/GenBank/DDBJ whole genome shotgun (WGS) entry which is preliminary data.</text>
</comment>
<gene>
    <name evidence="2" type="ORF">V5799_002675</name>
</gene>
<name>A0AAQ4DB54_AMBAM</name>
<sequence>MTRAVTVALLLALSLLAVCSAQLAVLKHSHRWGLKRSSRKAHVQRRRFNFNFQPSPPRHRFNVEAEGGAWGRRNFNVGGSVRGEYDLYRGRDGTRVVASGGLAHGATRVDGTTYKGRPQAGVGIAVEIPIGKGR</sequence>
<evidence type="ECO:0008006" key="4">
    <source>
        <dbReference type="Google" id="ProtNLM"/>
    </source>
</evidence>
<feature type="signal peptide" evidence="1">
    <location>
        <begin position="1"/>
        <end position="21"/>
    </location>
</feature>
<evidence type="ECO:0000313" key="2">
    <source>
        <dbReference type="EMBL" id="KAK8759694.1"/>
    </source>
</evidence>
<organism evidence="2 3">
    <name type="scientific">Amblyomma americanum</name>
    <name type="common">Lone star tick</name>
    <dbReference type="NCBI Taxonomy" id="6943"/>
    <lineage>
        <taxon>Eukaryota</taxon>
        <taxon>Metazoa</taxon>
        <taxon>Ecdysozoa</taxon>
        <taxon>Arthropoda</taxon>
        <taxon>Chelicerata</taxon>
        <taxon>Arachnida</taxon>
        <taxon>Acari</taxon>
        <taxon>Parasitiformes</taxon>
        <taxon>Ixodida</taxon>
        <taxon>Ixodoidea</taxon>
        <taxon>Ixodidae</taxon>
        <taxon>Amblyomminae</taxon>
        <taxon>Amblyomma</taxon>
    </lineage>
</organism>
<proteinExistence type="predicted"/>